<feature type="domain" description="SCP" evidence="1">
    <location>
        <begin position="39"/>
        <end position="173"/>
    </location>
</feature>
<dbReference type="PANTHER" id="PTHR10334">
    <property type="entry name" value="CYSTEINE-RICH SECRETORY PROTEIN-RELATED"/>
    <property type="match status" value="1"/>
</dbReference>
<dbReference type="EMBL" id="LPNM01000008">
    <property type="protein sequence ID" value="OEJ84132.1"/>
    <property type="molecule type" value="Genomic_DNA"/>
</dbReference>
<name>A0A1E5RB63_9ASCO</name>
<evidence type="ECO:0000313" key="2">
    <source>
        <dbReference type="EMBL" id="OEJ84132.1"/>
    </source>
</evidence>
<dbReference type="InterPro" id="IPR035940">
    <property type="entry name" value="CAP_sf"/>
</dbReference>
<dbReference type="STRING" id="56408.A0A1E5RB63"/>
<keyword evidence="3" id="KW-1185">Reference proteome</keyword>
<dbReference type="Pfam" id="PF00188">
    <property type="entry name" value="CAP"/>
    <property type="match status" value="1"/>
</dbReference>
<reference evidence="3" key="1">
    <citation type="journal article" date="2016" name="Genome Announc.">
        <title>Genome sequences of three species of Hanseniaspora isolated from spontaneous wine fermentations.</title>
        <authorList>
            <person name="Sternes P.R."/>
            <person name="Lee D."/>
            <person name="Kutyna D.R."/>
            <person name="Borneman A.R."/>
        </authorList>
    </citation>
    <scope>NUCLEOTIDE SEQUENCE [LARGE SCALE GENOMIC DNA]</scope>
    <source>
        <strain evidence="3">AWRI3579</strain>
    </source>
</reference>
<accession>A0A1E5RB63</accession>
<dbReference type="SMART" id="SM00198">
    <property type="entry name" value="SCP"/>
    <property type="match status" value="1"/>
</dbReference>
<sequence>MPCAKTSYTTSVLTEYSTKTVPYVVAPTYASTNIVEELDFQKKALKAHNVLRVKHGAQKLRWSAELQKQAQVFLETEFVCNGTLQHTNAFKAGEIGESVALGYASIEQAVQAFSHGQKYYSFANSTCVDKRAHQFTQLVWNNTEYVGCAYINCGNYYNNFFICQYTQKGNIPNEYPENVFQVLN</sequence>
<dbReference type="InterPro" id="IPR014044">
    <property type="entry name" value="CAP_dom"/>
</dbReference>
<dbReference type="Gene3D" id="3.40.33.10">
    <property type="entry name" value="CAP"/>
    <property type="match status" value="1"/>
</dbReference>
<organism evidence="2 3">
    <name type="scientific">Hanseniaspora osmophila</name>
    <dbReference type="NCBI Taxonomy" id="56408"/>
    <lineage>
        <taxon>Eukaryota</taxon>
        <taxon>Fungi</taxon>
        <taxon>Dikarya</taxon>
        <taxon>Ascomycota</taxon>
        <taxon>Saccharomycotina</taxon>
        <taxon>Saccharomycetes</taxon>
        <taxon>Saccharomycodales</taxon>
        <taxon>Saccharomycodaceae</taxon>
        <taxon>Hanseniaspora</taxon>
    </lineage>
</organism>
<dbReference type="AlphaFoldDB" id="A0A1E5RB63"/>
<evidence type="ECO:0000259" key="1">
    <source>
        <dbReference type="SMART" id="SM00198"/>
    </source>
</evidence>
<evidence type="ECO:0000313" key="3">
    <source>
        <dbReference type="Proteomes" id="UP000095728"/>
    </source>
</evidence>
<comment type="caution">
    <text evidence="2">The sequence shown here is derived from an EMBL/GenBank/DDBJ whole genome shotgun (WGS) entry which is preliminary data.</text>
</comment>
<dbReference type="OrthoDB" id="337038at2759"/>
<dbReference type="InParanoid" id="A0A1E5RB63"/>
<dbReference type="Proteomes" id="UP000095728">
    <property type="component" value="Unassembled WGS sequence"/>
</dbReference>
<dbReference type="PRINTS" id="PR00837">
    <property type="entry name" value="V5TPXLIKE"/>
</dbReference>
<protein>
    <submittedName>
        <fullName evidence="2">Putative pathogenesis-related protein</fullName>
    </submittedName>
</protein>
<dbReference type="InterPro" id="IPR001283">
    <property type="entry name" value="CRISP-related"/>
</dbReference>
<dbReference type="SUPFAM" id="SSF55797">
    <property type="entry name" value="PR-1-like"/>
    <property type="match status" value="1"/>
</dbReference>
<proteinExistence type="predicted"/>
<gene>
    <name evidence="2" type="ORF">AWRI3579_g3098</name>
</gene>